<keyword evidence="2" id="KW-1185">Reference proteome</keyword>
<sequence>MHSQELKELMQGSAQDAIAYAAEQNQLTLDYSLDSLHVVDQLLSRLHDDQQQRPHSGEMLFTLCNIMGAYVGEVFIRNVGGDWQSNNSDNTAPYMAVGFGEREFPFASVCYHKITNEDSISLQDYVRQAKENAMQ</sequence>
<gene>
    <name evidence="1" type="ORF">GCM10008111_01210</name>
</gene>
<evidence type="ECO:0000313" key="2">
    <source>
        <dbReference type="Proteomes" id="UP000634667"/>
    </source>
</evidence>
<dbReference type="RefSeq" id="WP_189479415.1">
    <property type="nucleotide sequence ID" value="NZ_BMYR01000001.1"/>
</dbReference>
<dbReference type="InterPro" id="IPR046245">
    <property type="entry name" value="DUF6278"/>
</dbReference>
<dbReference type="Pfam" id="PF19794">
    <property type="entry name" value="DUF6278"/>
    <property type="match status" value="1"/>
</dbReference>
<dbReference type="EMBL" id="BMYR01000001">
    <property type="protein sequence ID" value="GGW49242.1"/>
    <property type="molecule type" value="Genomic_DNA"/>
</dbReference>
<organism evidence="1 2">
    <name type="scientific">Alishewanella tabrizica</name>
    <dbReference type="NCBI Taxonomy" id="671278"/>
    <lineage>
        <taxon>Bacteria</taxon>
        <taxon>Pseudomonadati</taxon>
        <taxon>Pseudomonadota</taxon>
        <taxon>Gammaproteobacteria</taxon>
        <taxon>Alteromonadales</taxon>
        <taxon>Alteromonadaceae</taxon>
        <taxon>Alishewanella</taxon>
    </lineage>
</organism>
<accession>A0ABQ2WC19</accession>
<protein>
    <recommendedName>
        <fullName evidence="3">DUF3806 domain-containing protein</fullName>
    </recommendedName>
</protein>
<evidence type="ECO:0000313" key="1">
    <source>
        <dbReference type="EMBL" id="GGW49242.1"/>
    </source>
</evidence>
<evidence type="ECO:0008006" key="3">
    <source>
        <dbReference type="Google" id="ProtNLM"/>
    </source>
</evidence>
<reference evidence="2" key="1">
    <citation type="journal article" date="2019" name="Int. J. Syst. Evol. Microbiol.">
        <title>The Global Catalogue of Microorganisms (GCM) 10K type strain sequencing project: providing services to taxonomists for standard genome sequencing and annotation.</title>
        <authorList>
            <consortium name="The Broad Institute Genomics Platform"/>
            <consortium name="The Broad Institute Genome Sequencing Center for Infectious Disease"/>
            <person name="Wu L."/>
            <person name="Ma J."/>
        </authorList>
    </citation>
    <scope>NUCLEOTIDE SEQUENCE [LARGE SCALE GENOMIC DNA]</scope>
    <source>
        <strain evidence="2">KCTC 23723</strain>
    </source>
</reference>
<proteinExistence type="predicted"/>
<name>A0ABQ2WC19_9ALTE</name>
<comment type="caution">
    <text evidence="1">The sequence shown here is derived from an EMBL/GenBank/DDBJ whole genome shotgun (WGS) entry which is preliminary data.</text>
</comment>
<dbReference type="Proteomes" id="UP000634667">
    <property type="component" value="Unassembled WGS sequence"/>
</dbReference>